<keyword evidence="4 8" id="KW-0812">Transmembrane</keyword>
<evidence type="ECO:0000256" key="6">
    <source>
        <dbReference type="ARBA" id="ARBA00023136"/>
    </source>
</evidence>
<keyword evidence="3" id="KW-1003">Cell membrane</keyword>
<dbReference type="PANTHER" id="PTHR23517">
    <property type="entry name" value="RESISTANCE PROTEIN MDTM, PUTATIVE-RELATED-RELATED"/>
    <property type="match status" value="1"/>
</dbReference>
<evidence type="ECO:0000256" key="5">
    <source>
        <dbReference type="ARBA" id="ARBA00022989"/>
    </source>
</evidence>
<dbReference type="Proteomes" id="UP000198609">
    <property type="component" value="Unassembled WGS sequence"/>
</dbReference>
<feature type="transmembrane region" description="Helical" evidence="8">
    <location>
        <begin position="357"/>
        <end position="376"/>
    </location>
</feature>
<evidence type="ECO:0000313" key="10">
    <source>
        <dbReference type="Proteomes" id="UP000198609"/>
    </source>
</evidence>
<keyword evidence="10" id="KW-1185">Reference proteome</keyword>
<feature type="transmembrane region" description="Helical" evidence="8">
    <location>
        <begin position="333"/>
        <end position="351"/>
    </location>
</feature>
<feature type="region of interest" description="Disordered" evidence="7">
    <location>
        <begin position="206"/>
        <end position="260"/>
    </location>
</feature>
<feature type="transmembrane region" description="Helical" evidence="8">
    <location>
        <begin position="153"/>
        <end position="177"/>
    </location>
</feature>
<feature type="transmembrane region" description="Helical" evidence="8">
    <location>
        <begin position="28"/>
        <end position="50"/>
    </location>
</feature>
<evidence type="ECO:0000256" key="7">
    <source>
        <dbReference type="SAM" id="MobiDB-lite"/>
    </source>
</evidence>
<gene>
    <name evidence="9" type="ORF">SAMN04490356_8434</name>
</gene>
<dbReference type="PANTHER" id="PTHR23517:SF2">
    <property type="entry name" value="MULTIDRUG RESISTANCE PROTEIN MDTH"/>
    <property type="match status" value="1"/>
</dbReference>
<evidence type="ECO:0000256" key="1">
    <source>
        <dbReference type="ARBA" id="ARBA00004651"/>
    </source>
</evidence>
<dbReference type="InterPro" id="IPR050171">
    <property type="entry name" value="MFS_Transporters"/>
</dbReference>
<sequence>MGKPTWRTALSDRIPGGRDGRRMLTVTFVDRIGSGLWGATATLYFTYAAGLSTAEIGVLLAVSGSVGIAGPPLCGLLADRVPLRPLLIIVQLVRAVASLALLTTTDLGLLLAIASVGSLGDRAASVLTKLYATRVAGPDRVRYQAISRTAMNVGWAVGGLAAAAALTGGTVTVYRWLLIGDALSFLASALFTLGCAEPPSAARVAAKSTPAPVESEASAPGDTAPSKPTPDDSAPSDSAPSDSAPSDSAPAPEKTTAPNPWRDRRYLTYTASEAVLFLDDSVFKIGLPLWAVTATSAPHQLVPLLLVLNNVLVVLFQVPFARFGATPHTARTSLWPLAGAFLLGGAALAASTVGAPWFAAVTLVLAATAFTVAEMLHATISWELSVVLAPPTAQGAYLGVHGLAQAVQRSVGPLAVTAAIAAGPLGWLGLGAGLAAMCGAQRHLVRDRRDGALSVTPVTVSEH</sequence>
<dbReference type="InterPro" id="IPR011701">
    <property type="entry name" value="MFS"/>
</dbReference>
<keyword evidence="2" id="KW-0813">Transport</keyword>
<feature type="transmembrane region" description="Helical" evidence="8">
    <location>
        <begin position="301"/>
        <end position="321"/>
    </location>
</feature>
<evidence type="ECO:0000256" key="4">
    <source>
        <dbReference type="ARBA" id="ARBA00022692"/>
    </source>
</evidence>
<keyword evidence="5 8" id="KW-1133">Transmembrane helix</keyword>
<dbReference type="SUPFAM" id="SSF103473">
    <property type="entry name" value="MFS general substrate transporter"/>
    <property type="match status" value="1"/>
</dbReference>
<protein>
    <submittedName>
        <fullName evidence="9">Major Facilitator Superfamily protein</fullName>
    </submittedName>
</protein>
<evidence type="ECO:0000256" key="8">
    <source>
        <dbReference type="SAM" id="Phobius"/>
    </source>
</evidence>
<evidence type="ECO:0000313" key="9">
    <source>
        <dbReference type="EMBL" id="SED43516.1"/>
    </source>
</evidence>
<feature type="transmembrane region" description="Helical" evidence="8">
    <location>
        <begin position="56"/>
        <end position="78"/>
    </location>
</feature>
<evidence type="ECO:0000256" key="3">
    <source>
        <dbReference type="ARBA" id="ARBA00022475"/>
    </source>
</evidence>
<dbReference type="GO" id="GO:0005886">
    <property type="term" value="C:plasma membrane"/>
    <property type="evidence" value="ECO:0007669"/>
    <property type="project" value="UniProtKB-SubCell"/>
</dbReference>
<keyword evidence="6 8" id="KW-0472">Membrane</keyword>
<dbReference type="Gene3D" id="1.20.1250.20">
    <property type="entry name" value="MFS general substrate transporter like domains"/>
    <property type="match status" value="1"/>
</dbReference>
<accession>A0A1H5AM67</accession>
<reference evidence="10" key="1">
    <citation type="submission" date="2016-10" db="EMBL/GenBank/DDBJ databases">
        <authorList>
            <person name="Varghese N."/>
            <person name="Submissions S."/>
        </authorList>
    </citation>
    <scope>NUCLEOTIDE SEQUENCE [LARGE SCALE GENOMIC DNA]</scope>
    <source>
        <strain evidence="10">DSM 40318</strain>
    </source>
</reference>
<name>A0A1H5AM67_STRMJ</name>
<dbReference type="AlphaFoldDB" id="A0A1H5AM67"/>
<dbReference type="GO" id="GO:0022857">
    <property type="term" value="F:transmembrane transporter activity"/>
    <property type="evidence" value="ECO:0007669"/>
    <property type="project" value="InterPro"/>
</dbReference>
<feature type="compositionally biased region" description="Low complexity" evidence="7">
    <location>
        <begin position="231"/>
        <end position="252"/>
    </location>
</feature>
<evidence type="ECO:0000256" key="2">
    <source>
        <dbReference type="ARBA" id="ARBA00022448"/>
    </source>
</evidence>
<dbReference type="Pfam" id="PF07690">
    <property type="entry name" value="MFS_1"/>
    <property type="match status" value="1"/>
</dbReference>
<organism evidence="9 10">
    <name type="scientific">Streptomyces melanosporofaciens</name>
    <dbReference type="NCBI Taxonomy" id="67327"/>
    <lineage>
        <taxon>Bacteria</taxon>
        <taxon>Bacillati</taxon>
        <taxon>Actinomycetota</taxon>
        <taxon>Actinomycetes</taxon>
        <taxon>Kitasatosporales</taxon>
        <taxon>Streptomycetaceae</taxon>
        <taxon>Streptomyces</taxon>
        <taxon>Streptomyces violaceusniger group</taxon>
    </lineage>
</organism>
<proteinExistence type="predicted"/>
<feature type="transmembrane region" description="Helical" evidence="8">
    <location>
        <begin position="109"/>
        <end position="132"/>
    </location>
</feature>
<dbReference type="RefSeq" id="WP_280143041.1">
    <property type="nucleotide sequence ID" value="NZ_FNST01000002.1"/>
</dbReference>
<comment type="subcellular location">
    <subcellularLocation>
        <location evidence="1">Cell membrane</location>
        <topology evidence="1">Multi-pass membrane protein</topology>
    </subcellularLocation>
</comment>
<dbReference type="InterPro" id="IPR036259">
    <property type="entry name" value="MFS_trans_sf"/>
</dbReference>
<dbReference type="EMBL" id="FNST01000002">
    <property type="protein sequence ID" value="SED43516.1"/>
    <property type="molecule type" value="Genomic_DNA"/>
</dbReference>